<evidence type="ECO:0000256" key="6">
    <source>
        <dbReference type="ARBA" id="ARBA00023277"/>
    </source>
</evidence>
<keyword evidence="4" id="KW-0328">Glycosyltransferase</keyword>
<dbReference type="PANTHER" id="PTHR47779">
    <property type="entry name" value="SYNTHASE (CCG-9), PUTATIVE (AFU_ORTHOLOGUE AFUA_3G12100)-RELATED"/>
    <property type="match status" value="1"/>
</dbReference>
<comment type="similarity">
    <text evidence="1">Belongs to the glycosyltransferase group 1 family. Glycosyltransferase 4 subfamily.</text>
</comment>
<accession>A0ABP7HQU0</accession>
<dbReference type="InterPro" id="IPR052078">
    <property type="entry name" value="Trehalose_Metab_GTase"/>
</dbReference>
<evidence type="ECO:0000259" key="7">
    <source>
        <dbReference type="SMART" id="SM00746"/>
    </source>
</evidence>
<evidence type="ECO:0000313" key="9">
    <source>
        <dbReference type="Proteomes" id="UP001501624"/>
    </source>
</evidence>
<gene>
    <name evidence="8" type="ORF">GCM10022380_10400</name>
</gene>
<name>A0ABP7HQU0_9PSEU</name>
<dbReference type="InterPro" id="IPR001296">
    <property type="entry name" value="Glyco_trans_1"/>
</dbReference>
<dbReference type="Pfam" id="PF00534">
    <property type="entry name" value="Glycos_transf_1"/>
    <property type="match status" value="1"/>
</dbReference>
<evidence type="ECO:0000256" key="3">
    <source>
        <dbReference type="ARBA" id="ARBA00022526"/>
    </source>
</evidence>
<comment type="subunit">
    <text evidence="2">Homodimer.</text>
</comment>
<evidence type="ECO:0000256" key="5">
    <source>
        <dbReference type="ARBA" id="ARBA00022679"/>
    </source>
</evidence>
<sequence length="473" mass="51307">MLHTVDVGDLAVSAYRHVVPDEIMDPLLDLARELRGARILHVSATPYGGGVSELLRSAVPLYTDLGLPATWKIISGRPPFFTVTKKMHNALQGSREPLTTADIALYEETAERNAAELAADPQFAGTDFVFVHDPQPVPLLAYAGRDHRSWIWRCHIDTSEPDPATWSYLAGFADHYDAAVFTMAEFVPPDLDPGRVEIIPPAIDPLSPKNMSLDDRTARAVLNWIGIETDRPLITQISRFDPWKDPLGVIEAYRLVRAEVPGVQLALAGSMALDDPEAWDIYRTISEAAQSDPGIHLFTNLTGVGNVEVNAFQRLSDVMVQKSLREGFGLVVSEAMWKGTPVVAGRAGGIPLQMADGAGGLLVDSVAGCAEAVVDLLTGPARAAVLAAAGRERVRKHFLLPRLLLDELTLLAGLRAGNRPGSLRTAGDGRDPECGMTVAAGPGIPLDQDGRHYRFCSHRCRDAFRSRRTEVPA</sequence>
<keyword evidence="3" id="KW-0313">Glucose metabolism</keyword>
<evidence type="ECO:0000256" key="4">
    <source>
        <dbReference type="ARBA" id="ARBA00022676"/>
    </source>
</evidence>
<protein>
    <submittedName>
        <fullName evidence="8">Glycosyltransferase</fullName>
    </submittedName>
</protein>
<dbReference type="EMBL" id="BAABCM010000001">
    <property type="protein sequence ID" value="GAA3795323.1"/>
    <property type="molecule type" value="Genomic_DNA"/>
</dbReference>
<reference evidence="9" key="1">
    <citation type="journal article" date="2019" name="Int. J. Syst. Evol. Microbiol.">
        <title>The Global Catalogue of Microorganisms (GCM) 10K type strain sequencing project: providing services to taxonomists for standard genome sequencing and annotation.</title>
        <authorList>
            <consortium name="The Broad Institute Genomics Platform"/>
            <consortium name="The Broad Institute Genome Sequencing Center for Infectious Disease"/>
            <person name="Wu L."/>
            <person name="Ma J."/>
        </authorList>
    </citation>
    <scope>NUCLEOTIDE SEQUENCE [LARGE SCALE GENOMIC DNA]</scope>
    <source>
        <strain evidence="9">JCM 17017</strain>
    </source>
</reference>
<organism evidence="8 9">
    <name type="scientific">Amycolatopsis tucumanensis</name>
    <dbReference type="NCBI Taxonomy" id="401106"/>
    <lineage>
        <taxon>Bacteria</taxon>
        <taxon>Bacillati</taxon>
        <taxon>Actinomycetota</taxon>
        <taxon>Actinomycetes</taxon>
        <taxon>Pseudonocardiales</taxon>
        <taxon>Pseudonocardiaceae</taxon>
        <taxon>Amycolatopsis</taxon>
    </lineage>
</organism>
<feature type="domain" description="TRASH" evidence="7">
    <location>
        <begin position="431"/>
        <end position="468"/>
    </location>
</feature>
<dbReference type="Gene3D" id="3.40.50.2000">
    <property type="entry name" value="Glycogen Phosphorylase B"/>
    <property type="match status" value="2"/>
</dbReference>
<dbReference type="SUPFAM" id="SSF53756">
    <property type="entry name" value="UDP-Glycosyltransferase/glycogen phosphorylase"/>
    <property type="match status" value="1"/>
</dbReference>
<evidence type="ECO:0000256" key="2">
    <source>
        <dbReference type="ARBA" id="ARBA00011738"/>
    </source>
</evidence>
<dbReference type="PANTHER" id="PTHR47779:SF1">
    <property type="entry name" value="SYNTHASE (CCG-9), PUTATIVE (AFU_ORTHOLOGUE AFUA_3G12100)-RELATED"/>
    <property type="match status" value="1"/>
</dbReference>
<evidence type="ECO:0000313" key="8">
    <source>
        <dbReference type="EMBL" id="GAA3795323.1"/>
    </source>
</evidence>
<dbReference type="InterPro" id="IPR011017">
    <property type="entry name" value="TRASH_dom"/>
</dbReference>
<proteinExistence type="inferred from homology"/>
<dbReference type="SMART" id="SM00746">
    <property type="entry name" value="TRASH"/>
    <property type="match status" value="1"/>
</dbReference>
<keyword evidence="9" id="KW-1185">Reference proteome</keyword>
<dbReference type="Proteomes" id="UP001501624">
    <property type="component" value="Unassembled WGS sequence"/>
</dbReference>
<keyword evidence="6" id="KW-0119">Carbohydrate metabolism</keyword>
<evidence type="ECO:0000256" key="1">
    <source>
        <dbReference type="ARBA" id="ARBA00009481"/>
    </source>
</evidence>
<keyword evidence="5" id="KW-0808">Transferase</keyword>
<dbReference type="Pfam" id="PF21269">
    <property type="entry name" value="TreT_GT1"/>
    <property type="match status" value="1"/>
</dbReference>
<dbReference type="InterPro" id="IPR049438">
    <property type="entry name" value="TreT_GT1"/>
</dbReference>
<dbReference type="RefSeq" id="WP_237334588.1">
    <property type="nucleotide sequence ID" value="NZ_BAABCM010000001.1"/>
</dbReference>
<comment type="caution">
    <text evidence="8">The sequence shown here is derived from an EMBL/GenBank/DDBJ whole genome shotgun (WGS) entry which is preliminary data.</text>
</comment>